<evidence type="ECO:0000313" key="3">
    <source>
        <dbReference type="Proteomes" id="UP000266723"/>
    </source>
</evidence>
<name>A0ABQ7BLX8_BRACR</name>
<feature type="region of interest" description="Disordered" evidence="1">
    <location>
        <begin position="143"/>
        <end position="172"/>
    </location>
</feature>
<dbReference type="EMBL" id="QGKV02001507">
    <property type="protein sequence ID" value="KAF3532921.1"/>
    <property type="molecule type" value="Genomic_DNA"/>
</dbReference>
<comment type="caution">
    <text evidence="2">The sequence shown here is derived from an EMBL/GenBank/DDBJ whole genome shotgun (WGS) entry which is preliminary data.</text>
</comment>
<organism evidence="2 3">
    <name type="scientific">Brassica cretica</name>
    <name type="common">Mustard</name>
    <dbReference type="NCBI Taxonomy" id="69181"/>
    <lineage>
        <taxon>Eukaryota</taxon>
        <taxon>Viridiplantae</taxon>
        <taxon>Streptophyta</taxon>
        <taxon>Embryophyta</taxon>
        <taxon>Tracheophyta</taxon>
        <taxon>Spermatophyta</taxon>
        <taxon>Magnoliopsida</taxon>
        <taxon>eudicotyledons</taxon>
        <taxon>Gunneridae</taxon>
        <taxon>Pentapetalae</taxon>
        <taxon>rosids</taxon>
        <taxon>malvids</taxon>
        <taxon>Brassicales</taxon>
        <taxon>Brassicaceae</taxon>
        <taxon>Brassiceae</taxon>
        <taxon>Brassica</taxon>
    </lineage>
</organism>
<protein>
    <submittedName>
        <fullName evidence="2">Uncharacterized protein</fullName>
    </submittedName>
</protein>
<sequence>MVAVDEHAEPTEAAQMTAELQKQIDSLQSQITDMHRARETGALVGTWPNGHVALGERGSNGEHYVSRCLSEHGGTPLMSWRSWPELANGPLGAKPCLGGCRVDELWSWTSSTPFFRETPSCPSWYLIKGRFSFILRRDKSLGLEAGGRDPDPGVGTQTRGQEPGTRRQEPGSWSNLFMELPYSYAALVATLGLSSGRTSVCISGGSLVSVPVSLLRLAYLMLLEDPGHVFLESEDLEIHPSETHGSWVRFFINRRLYGVSSRNLKTGWTFVLEPEGWMDYRPRTRRLDGHSSRNPEAKWTLVLEPVGCRVNPFFKPGGRPLSMLFLDVAFCHSNPEVLLLILRSYLDPEVMWELGGSPFDPEIVSGPGGHVGTRRHGGRLGTLKVPSGPRGRLGTRRFLLDPEVISNPEVALDPEVVWEPGGSSRPRGTVLRLPRQDYSRYLFGFRIMPLGSWPLSSSYVVFYFCRKSLTGLEGAGVGVMTQVPGFAAFHVWRSKLLIAPCTFHNGTLGTPMRLRLHRGFRRNIGVVSTDPKTELRKLRTKMHGYGMGPGSKWSTENWPRSPGELIRATVELAGEPTGNTVVPAGRASSCHGRARRRVYRQHGHAGRASWLVSRPSSPGDPFRLFVFSAFEVLTEIRFF</sequence>
<accession>A0ABQ7BLX8</accession>
<evidence type="ECO:0000313" key="2">
    <source>
        <dbReference type="EMBL" id="KAF3532921.1"/>
    </source>
</evidence>
<evidence type="ECO:0000256" key="1">
    <source>
        <dbReference type="SAM" id="MobiDB-lite"/>
    </source>
</evidence>
<dbReference type="Proteomes" id="UP000266723">
    <property type="component" value="Unassembled WGS sequence"/>
</dbReference>
<reference evidence="2 3" key="1">
    <citation type="journal article" date="2020" name="BMC Genomics">
        <title>Intraspecific diversification of the crop wild relative Brassica cretica Lam. using demographic model selection.</title>
        <authorList>
            <person name="Kioukis A."/>
            <person name="Michalopoulou V.A."/>
            <person name="Briers L."/>
            <person name="Pirintsos S."/>
            <person name="Studholme D.J."/>
            <person name="Pavlidis P."/>
            <person name="Sarris P.F."/>
        </authorList>
    </citation>
    <scope>NUCLEOTIDE SEQUENCE [LARGE SCALE GENOMIC DNA]</scope>
    <source>
        <strain evidence="3">cv. PFS-1207/04</strain>
    </source>
</reference>
<keyword evidence="3" id="KW-1185">Reference proteome</keyword>
<gene>
    <name evidence="2" type="ORF">DY000_02040898</name>
</gene>
<proteinExistence type="predicted"/>